<dbReference type="EMBL" id="AMRM01000004">
    <property type="protein sequence ID" value="EKF20094.1"/>
    <property type="molecule type" value="Genomic_DNA"/>
</dbReference>
<gene>
    <name evidence="4" type="ORF">NA2_04871</name>
</gene>
<accession>K2LQT1</accession>
<organism evidence="4 5">
    <name type="scientific">Nitratireductor pacificus pht-3B</name>
    <dbReference type="NCBI Taxonomy" id="391937"/>
    <lineage>
        <taxon>Bacteria</taxon>
        <taxon>Pseudomonadati</taxon>
        <taxon>Pseudomonadota</taxon>
        <taxon>Alphaproteobacteria</taxon>
        <taxon>Hyphomicrobiales</taxon>
        <taxon>Phyllobacteriaceae</taxon>
        <taxon>Nitratireductor</taxon>
    </lineage>
</organism>
<dbReference type="AlphaFoldDB" id="K2LQT1"/>
<dbReference type="InterPro" id="IPR036365">
    <property type="entry name" value="PGBD-like_sf"/>
</dbReference>
<proteinExistence type="predicted"/>
<dbReference type="Proteomes" id="UP000006786">
    <property type="component" value="Unassembled WGS sequence"/>
</dbReference>
<dbReference type="STRING" id="391937.NA2_04871"/>
<dbReference type="PATRIC" id="fig|391937.3.peg.1005"/>
<keyword evidence="1" id="KW-0175">Coiled coil</keyword>
<dbReference type="OrthoDB" id="5295703at2"/>
<dbReference type="InterPro" id="IPR006597">
    <property type="entry name" value="Sel1-like"/>
</dbReference>
<evidence type="ECO:0000259" key="3">
    <source>
        <dbReference type="Pfam" id="PF01471"/>
    </source>
</evidence>
<name>K2LQT1_9HYPH</name>
<dbReference type="PANTHER" id="PTHR11102">
    <property type="entry name" value="SEL-1-LIKE PROTEIN"/>
    <property type="match status" value="1"/>
</dbReference>
<dbReference type="SUPFAM" id="SSF81901">
    <property type="entry name" value="HCP-like"/>
    <property type="match status" value="1"/>
</dbReference>
<comment type="caution">
    <text evidence="4">The sequence shown here is derived from an EMBL/GenBank/DDBJ whole genome shotgun (WGS) entry which is preliminary data.</text>
</comment>
<dbReference type="Pfam" id="PF01471">
    <property type="entry name" value="PG_binding_1"/>
    <property type="match status" value="1"/>
</dbReference>
<feature type="region of interest" description="Disordered" evidence="2">
    <location>
        <begin position="1"/>
        <end position="30"/>
    </location>
</feature>
<dbReference type="SUPFAM" id="SSF47090">
    <property type="entry name" value="PGBD-like"/>
    <property type="match status" value="1"/>
</dbReference>
<feature type="domain" description="Peptidoglycan binding-like" evidence="3">
    <location>
        <begin position="1180"/>
        <end position="1233"/>
    </location>
</feature>
<dbReference type="eggNOG" id="COG1196">
    <property type="taxonomic scope" value="Bacteria"/>
</dbReference>
<dbReference type="Pfam" id="PF08238">
    <property type="entry name" value="Sel1"/>
    <property type="match status" value="4"/>
</dbReference>
<dbReference type="RefSeq" id="WP_008594847.1">
    <property type="nucleotide sequence ID" value="NZ_AMRM01000004.1"/>
</dbReference>
<dbReference type="InterPro" id="IPR011990">
    <property type="entry name" value="TPR-like_helical_dom_sf"/>
</dbReference>
<dbReference type="SMART" id="SM00671">
    <property type="entry name" value="SEL1"/>
    <property type="match status" value="4"/>
</dbReference>
<evidence type="ECO:0000256" key="1">
    <source>
        <dbReference type="SAM" id="Coils"/>
    </source>
</evidence>
<sequence length="1244" mass="135267">MENKRSYLDNINEGRRRRPEPDTSLDEISKTLDRLESRLGRAIERGAPKSDENEITRRIEKLSQSVSRPHERPDSQAGRWAEPAVRPSSSRASLERAAFELERARRQEHEVSSIGGIAAELKILREELRDAMRAGMNDEFEMLRRELASILAEVPNSALNGELVMEFERLSDAIAQLADRSDDKNVKMLRLEMEELKSSIASLAREETLRAVDRRWDTFDTRWTAFEDRLSSDMRAPDPALDLLHQRIEEIGQAVNRLPESLSLRSLEERVRSLASALDQLVNRKTANPELYAAIDERLDEISRAIVASTPKSPVANFDPQPFERIEARISSLANQVAEVLADRSGEQAVDHLSQQMSSLSLRVDEIANRIDIPDQMVERLAHQIAGIAQKLDTVPAPQAADVVLRGMEDRFAHLSRLIEQRQGDALEQGRNLVHDLEQRLQEITARIDQRADAMQAGDGIMATIDARFNELAARLQASIGEPAEAGTLRALEMRLDDISGRLQTTAQQASSIDPDVLHNLEAQVRSLSEHLARPTAEVPEFEDITPRLENIERSLRENRTAVLDAARQAAEQAIGAFAKTASDAPDQGLRDELKALEVLTRKSDERNTKTFEAIHDTLLKIVDRLGTVESTAKATSAPQMRAGKIAVEAAPSIEPGDDSGMLADDGADDVQQNRSPAEAAAAAARAALDEDNEEAQAKGARTSLLGGLSRALTSRRDRHVVADERDEPEVALSTEAVEIDAERINEPLEPGTGAPDLNAIMRRVRDEKKAPVRESNDAAKSDFIAAARRAAQAAAAEAEILKKRQSDTAETAGRFGIGKIFKRARKPLALTLGAGLLVVGGLEASKIYLAETTAIPPQQSSQTIVSAPKLAQVVPEDVPAAAPQTNRPVRVVDNDPVSDAAVDTLAAIPDARDEIVTGGISKDDAPLAQTLPGASDEPAASATPEALSSEIVIDDIPLDAGPLPLREAAAAGEVKAVYEIGSRYAEGRGTSADPEKAMTWYMKAAETGFAPAQFRIGDLYQKGSGVERDAAKAKMWFQLAAQQGNASAMHNLGVLYAMGADGPADNESAARWFIKAAEHGVKDSQFNLGILTAKGMGMPQDLVEAYKWFALVARTGDKDALGKRDEIAATLGPDQLKQAQDKTELWKAKPVNPEANLVDIPESWRESGEVTASIDMKKAITNIQLILNQQGFDAGAADGVMGQKTKTAIAAFQKANGMQPTGEVDEVLVRALLERNKSAKAAD</sequence>
<evidence type="ECO:0000313" key="5">
    <source>
        <dbReference type="Proteomes" id="UP000006786"/>
    </source>
</evidence>
<keyword evidence="5" id="KW-1185">Reference proteome</keyword>
<feature type="region of interest" description="Disordered" evidence="2">
    <location>
        <begin position="62"/>
        <end position="88"/>
    </location>
</feature>
<evidence type="ECO:0000313" key="4">
    <source>
        <dbReference type="EMBL" id="EKF20094.1"/>
    </source>
</evidence>
<dbReference type="Gene3D" id="1.10.101.10">
    <property type="entry name" value="PGBD-like superfamily/PGBD"/>
    <property type="match status" value="1"/>
</dbReference>
<feature type="region of interest" description="Disordered" evidence="2">
    <location>
        <begin position="920"/>
        <end position="945"/>
    </location>
</feature>
<dbReference type="PANTHER" id="PTHR11102:SF160">
    <property type="entry name" value="ERAD-ASSOCIATED E3 UBIQUITIN-PROTEIN LIGASE COMPONENT HRD3"/>
    <property type="match status" value="1"/>
</dbReference>
<dbReference type="eggNOG" id="COG0790">
    <property type="taxonomic scope" value="Bacteria"/>
</dbReference>
<dbReference type="InterPro" id="IPR036366">
    <property type="entry name" value="PGBDSf"/>
</dbReference>
<evidence type="ECO:0000256" key="2">
    <source>
        <dbReference type="SAM" id="MobiDB-lite"/>
    </source>
</evidence>
<dbReference type="Gene3D" id="1.25.40.10">
    <property type="entry name" value="Tetratricopeptide repeat domain"/>
    <property type="match status" value="1"/>
</dbReference>
<dbReference type="InterPro" id="IPR002477">
    <property type="entry name" value="Peptidoglycan-bd-like"/>
</dbReference>
<feature type="coiled-coil region" evidence="1">
    <location>
        <begin position="427"/>
        <end position="454"/>
    </location>
</feature>
<protein>
    <submittedName>
        <fullName evidence="4">Peptidoglycan-binding domain 1 protein</fullName>
    </submittedName>
</protein>
<feature type="region of interest" description="Disordered" evidence="2">
    <location>
        <begin position="652"/>
        <end position="679"/>
    </location>
</feature>
<reference evidence="4 5" key="1">
    <citation type="journal article" date="2012" name="J. Bacteriol.">
        <title>Genome Sequence of Nitratireductor pacificus Type Strain pht-3B.</title>
        <authorList>
            <person name="Lai Q."/>
            <person name="Li G."/>
            <person name="Shao Z."/>
        </authorList>
    </citation>
    <scope>NUCLEOTIDE SEQUENCE [LARGE SCALE GENOMIC DNA]</scope>
    <source>
        <strain evidence="5">pht-3B</strain>
    </source>
</reference>
<dbReference type="InterPro" id="IPR050767">
    <property type="entry name" value="Sel1_AlgK"/>
</dbReference>
<dbReference type="eggNOG" id="COG3409">
    <property type="taxonomic scope" value="Bacteria"/>
</dbReference>